<comment type="caution">
    <text evidence="1">The sequence shown here is derived from an EMBL/GenBank/DDBJ whole genome shotgun (WGS) entry which is preliminary data.</text>
</comment>
<gene>
    <name evidence="1" type="ORF">E6G98_13235</name>
</gene>
<name>A0A537LII7_9BACT</name>
<sequence>MDRYVPATALGGRLYAEEPAQDEAVVDMLVLRVGHRKVRTARELDEVVRASKRNLPSGCGSALKHIGRGQSILQGLMRLAARGCGPQAQLFIDTPFFHSIMAQETRFFFR</sequence>
<reference evidence="1 2" key="1">
    <citation type="journal article" date="2019" name="Nat. Microbiol.">
        <title>Mediterranean grassland soil C-N compound turnover is dependent on rainfall and depth, and is mediated by genomically divergent microorganisms.</title>
        <authorList>
            <person name="Diamond S."/>
            <person name="Andeer P.F."/>
            <person name="Li Z."/>
            <person name="Crits-Christoph A."/>
            <person name="Burstein D."/>
            <person name="Anantharaman K."/>
            <person name="Lane K.R."/>
            <person name="Thomas B.C."/>
            <person name="Pan C."/>
            <person name="Northen T.R."/>
            <person name="Banfield J.F."/>
        </authorList>
    </citation>
    <scope>NUCLEOTIDE SEQUENCE [LARGE SCALE GENOMIC DNA]</scope>
    <source>
        <strain evidence="1">NP_1</strain>
    </source>
</reference>
<evidence type="ECO:0000313" key="1">
    <source>
        <dbReference type="EMBL" id="TMJ07792.1"/>
    </source>
</evidence>
<protein>
    <submittedName>
        <fullName evidence="1">Uncharacterized protein</fullName>
    </submittedName>
</protein>
<dbReference type="AlphaFoldDB" id="A0A537LII7"/>
<proteinExistence type="predicted"/>
<dbReference type="EMBL" id="VBAI01000241">
    <property type="protein sequence ID" value="TMJ07792.1"/>
    <property type="molecule type" value="Genomic_DNA"/>
</dbReference>
<organism evidence="1 2">
    <name type="scientific">Candidatus Segetimicrobium genomatis</name>
    <dbReference type="NCBI Taxonomy" id="2569760"/>
    <lineage>
        <taxon>Bacteria</taxon>
        <taxon>Bacillati</taxon>
        <taxon>Candidatus Sysuimicrobiota</taxon>
        <taxon>Candidatus Sysuimicrobiia</taxon>
        <taxon>Candidatus Sysuimicrobiales</taxon>
        <taxon>Candidatus Segetimicrobiaceae</taxon>
        <taxon>Candidatus Segetimicrobium</taxon>
    </lineage>
</organism>
<accession>A0A537LII7</accession>
<dbReference type="Proteomes" id="UP000315217">
    <property type="component" value="Unassembled WGS sequence"/>
</dbReference>
<evidence type="ECO:0000313" key="2">
    <source>
        <dbReference type="Proteomes" id="UP000315217"/>
    </source>
</evidence>